<accession>A0ABT6J920</accession>
<evidence type="ECO:0000313" key="3">
    <source>
        <dbReference type="Proteomes" id="UP001156940"/>
    </source>
</evidence>
<dbReference type="RefSeq" id="WP_280573655.1">
    <property type="nucleotide sequence ID" value="NZ_JARXRM010000025.1"/>
</dbReference>
<evidence type="ECO:0000313" key="2">
    <source>
        <dbReference type="EMBL" id="MDH5822688.1"/>
    </source>
</evidence>
<sequence>MSDFFVGQIMLAGFGFAPKYFAQCSGQFLPISQNQALFSLLGTQFGGDGVTNFALPDLRGRAPVGYPPSAAGNWQPPQVQMGERAGAEQVALTVGQLPPHVHAVAAATAPGDNRIPAGRAYATSNDRSGTARPLYAAAGGAMVSMGPQTVAETGGSQPHPNLQPYAAINFCIALNGIFPSRN</sequence>
<feature type="domain" description="Phage tail collar" evidence="1">
    <location>
        <begin position="7"/>
        <end position="63"/>
    </location>
</feature>
<dbReference type="Gene3D" id="3.90.1340.10">
    <property type="entry name" value="Phage tail collar domain"/>
    <property type="match status" value="1"/>
</dbReference>
<dbReference type="InterPro" id="IPR037053">
    <property type="entry name" value="Phage_tail_collar_dom_sf"/>
</dbReference>
<evidence type="ECO:0000259" key="1">
    <source>
        <dbReference type="Pfam" id="PF07484"/>
    </source>
</evidence>
<protein>
    <submittedName>
        <fullName evidence="2">Tail fiber protein</fullName>
    </submittedName>
</protein>
<reference evidence="2 3" key="1">
    <citation type="submission" date="2023-04" db="EMBL/GenBank/DDBJ databases">
        <title>Luteimonas endophyticus RD2P54.</title>
        <authorList>
            <person name="Sun J.-Q."/>
        </authorList>
    </citation>
    <scope>NUCLEOTIDE SEQUENCE [LARGE SCALE GENOMIC DNA]</scope>
    <source>
        <strain evidence="2 3">RD2P54</strain>
    </source>
</reference>
<comment type="caution">
    <text evidence="2">The sequence shown here is derived from an EMBL/GenBank/DDBJ whole genome shotgun (WGS) entry which is preliminary data.</text>
</comment>
<keyword evidence="3" id="KW-1185">Reference proteome</keyword>
<organism evidence="2 3">
    <name type="scientific">Luteimonas endophytica</name>
    <dbReference type="NCBI Taxonomy" id="3042023"/>
    <lineage>
        <taxon>Bacteria</taxon>
        <taxon>Pseudomonadati</taxon>
        <taxon>Pseudomonadota</taxon>
        <taxon>Gammaproteobacteria</taxon>
        <taxon>Lysobacterales</taxon>
        <taxon>Lysobacteraceae</taxon>
        <taxon>Luteimonas</taxon>
    </lineage>
</organism>
<name>A0ABT6J920_9GAMM</name>
<gene>
    <name evidence="2" type="ORF">QFW77_06730</name>
</gene>
<dbReference type="EMBL" id="JARXRM010000025">
    <property type="protein sequence ID" value="MDH5822688.1"/>
    <property type="molecule type" value="Genomic_DNA"/>
</dbReference>
<proteinExistence type="predicted"/>
<dbReference type="Proteomes" id="UP001156940">
    <property type="component" value="Unassembled WGS sequence"/>
</dbReference>
<dbReference type="Pfam" id="PF07484">
    <property type="entry name" value="Collar"/>
    <property type="match status" value="1"/>
</dbReference>
<dbReference type="InterPro" id="IPR011083">
    <property type="entry name" value="Phage_tail_collar_dom"/>
</dbReference>
<dbReference type="SUPFAM" id="SSF88874">
    <property type="entry name" value="Receptor-binding domain of short tail fibre protein gp12"/>
    <property type="match status" value="1"/>
</dbReference>